<feature type="signal peptide" evidence="1">
    <location>
        <begin position="1"/>
        <end position="24"/>
    </location>
</feature>
<dbReference type="CDD" id="cd14789">
    <property type="entry name" value="Tiki"/>
    <property type="match status" value="1"/>
</dbReference>
<dbReference type="InterPro" id="IPR047111">
    <property type="entry name" value="YbaP-like"/>
</dbReference>
<evidence type="ECO:0000256" key="1">
    <source>
        <dbReference type="SAM" id="SignalP"/>
    </source>
</evidence>
<dbReference type="EMBL" id="JBELOE010000200">
    <property type="protein sequence ID" value="MER2492227.1"/>
    <property type="molecule type" value="Genomic_DNA"/>
</dbReference>
<dbReference type="Pfam" id="PF01963">
    <property type="entry name" value="TraB_PrgY_gumN"/>
    <property type="match status" value="1"/>
</dbReference>
<name>A0ABV1RH09_9ALTE</name>
<evidence type="ECO:0000313" key="2">
    <source>
        <dbReference type="EMBL" id="MER2492227.1"/>
    </source>
</evidence>
<keyword evidence="3" id="KW-1185">Reference proteome</keyword>
<organism evidence="2 3">
    <name type="scientific">Catenovulum sediminis</name>
    <dbReference type="NCBI Taxonomy" id="1740262"/>
    <lineage>
        <taxon>Bacteria</taxon>
        <taxon>Pseudomonadati</taxon>
        <taxon>Pseudomonadota</taxon>
        <taxon>Gammaproteobacteria</taxon>
        <taxon>Alteromonadales</taxon>
        <taxon>Alteromonadaceae</taxon>
        <taxon>Catenovulum</taxon>
    </lineage>
</organism>
<evidence type="ECO:0000313" key="3">
    <source>
        <dbReference type="Proteomes" id="UP001467690"/>
    </source>
</evidence>
<gene>
    <name evidence="2" type="ORF">ABS311_10065</name>
</gene>
<dbReference type="PANTHER" id="PTHR40590:SF1">
    <property type="entry name" value="CYTOPLASMIC PROTEIN"/>
    <property type="match status" value="1"/>
</dbReference>
<accession>A0ABV1RH09</accession>
<proteinExistence type="predicted"/>
<dbReference type="Proteomes" id="UP001467690">
    <property type="component" value="Unassembled WGS sequence"/>
</dbReference>
<feature type="chain" id="PRO_5047104234" evidence="1">
    <location>
        <begin position="25"/>
        <end position="294"/>
    </location>
</feature>
<dbReference type="PANTHER" id="PTHR40590">
    <property type="entry name" value="CYTOPLASMIC PROTEIN-RELATED"/>
    <property type="match status" value="1"/>
</dbReference>
<protein>
    <submittedName>
        <fullName evidence="2">TraB/GumN family protein</fullName>
    </submittedName>
</protein>
<reference evidence="2 3" key="1">
    <citation type="submission" date="2024-06" db="EMBL/GenBank/DDBJ databases">
        <authorList>
            <person name="Chen R.Y."/>
        </authorList>
    </citation>
    <scope>NUCLEOTIDE SEQUENCE [LARGE SCALE GENOMIC DNA]</scope>
    <source>
        <strain evidence="2 3">D2</strain>
    </source>
</reference>
<dbReference type="RefSeq" id="WP_143871801.1">
    <property type="nucleotide sequence ID" value="NZ_CP041660.1"/>
</dbReference>
<dbReference type="InterPro" id="IPR002816">
    <property type="entry name" value="TraB/PrgY/GumN_fam"/>
</dbReference>
<sequence>MILVKLKNLILTILLCCLSYSALAGPSLWQLSYQGKTSWLMGTVHATTPPMLEMVTPAKNKLKDARLLITELNLFDYQAGYIRDTMLKLAKLPKQMKLQSFLTENELTKLQTLLAEHGLDIAQLSSYKPWFIALQLNILQTQTEGFSFAQSIDKELMDTAHKLKVEILGLESAKQQISYFNEAENGGKDLLLDVFVQQQDTKMTLTHLVSLWSSGDHLALENLMQETAKIYPSHQFTQQVLLDKRNKKWLQKLLPEIKQGNVFIAVGLMHMTGQNSLTKLLTAQGISVVHTKLD</sequence>
<comment type="caution">
    <text evidence="2">The sequence shown here is derived from an EMBL/GenBank/DDBJ whole genome shotgun (WGS) entry which is preliminary data.</text>
</comment>
<keyword evidence="1" id="KW-0732">Signal</keyword>